<evidence type="ECO:0000313" key="2">
    <source>
        <dbReference type="EMBL" id="KAL3770393.1"/>
    </source>
</evidence>
<dbReference type="InterPro" id="IPR027417">
    <property type="entry name" value="P-loop_NTPase"/>
</dbReference>
<sequence length="1009" mass="111830">MRNSTTKLEGFADPIRKESSIDATGGKDPVLDPTAREESTNNNGSVNNGSKPLSYKAAVLRMNGDKNNNNNTAMHSVASVCAFNKNINNTSHVTAASRVFQTSMYGVDDKGGGGKGKEEAKFDYPNGHDKKNESFVDPNPTELFDFSALKEITMAGDEDESFYESLKMDVASKVSSKVEGFAFGIGEVNKVDGLSVGFDETLGPKHALGKDSHSNDIKLPGAMDTSGVEEDGVGDEVMELEVLTRNEIIVEEGGVELNHQGFSISVQSDDPEIEVMAVSSMIDDAPKEAGDATLSAMKRKSADKAPKSSDKMKLMRVSGSDNDDDHLMDWELPSAVKDDQDSDCFSFESINDDLDLGMEVASSFDIKVLQKSIESSAKALEMVRGKDVVMVVGKTGVGKSTLLQGIAGKKIETSVYEATFTGDKALKQVYDVKDTMAGFEIGHDAKSMTSHLSAFLRSDDNSETVYLDSPGMEDTNGVEMDIATSALFSQVAKRCRSLKFIVVIHCASLLEDRGGAFRSVLKFARRFVADFNQHKKSFMFLFSHTNEISEMSDSVDKAKKRLRDDIIRTAQGTTDKDVLAVLQFIRQSLDKDYPFAGIYRPLEMSFSLLASNVEGKLKKMTELTLASSCNLTTASNLKLDGAVQTLIQRLRVSLRNSSPDPATVKEISDTLYYIGKYVEVDCVRKAAEEVKVIMDEHIDATKTYIESQVLRGLHSDTEFSVENARLIKDSLALLKEIDKSFMIENWHRYIMKRLIEFKQDILRELICSSSFQANAKKMAIWAKEFCEYSDLYTDLCTAVMQQVQALAKKMSETDVSKMDQGSQYEILHFIRSYSQFYEFCERALQFPVEGVAMDDFVAVRDATTQRLTQLIETWCSNILKLAPENLLRLVNGKHSLQLIAVRARAVEIIEDVLKKQAFVCSVLLNKAKSVKKDIENHVTGWYTTCCSSLKEMGVHSKLESFITWMHDASQLFGCLNGERWKSIPAAYLSLIERSKDSIVASAQDLASRC</sequence>
<feature type="region of interest" description="Disordered" evidence="1">
    <location>
        <begin position="298"/>
        <end position="320"/>
    </location>
</feature>
<feature type="region of interest" description="Disordered" evidence="1">
    <location>
        <begin position="207"/>
        <end position="231"/>
    </location>
</feature>
<evidence type="ECO:0000256" key="1">
    <source>
        <dbReference type="SAM" id="MobiDB-lite"/>
    </source>
</evidence>
<feature type="compositionally biased region" description="Basic and acidic residues" evidence="1">
    <location>
        <begin position="300"/>
        <end position="313"/>
    </location>
</feature>
<comment type="caution">
    <text evidence="2">The sequence shown here is derived from an EMBL/GenBank/DDBJ whole genome shotgun (WGS) entry which is preliminary data.</text>
</comment>
<keyword evidence="3" id="KW-1185">Reference proteome</keyword>
<dbReference type="AlphaFoldDB" id="A0ABD3N4Z0"/>
<dbReference type="EMBL" id="JALLPJ020001312">
    <property type="protein sequence ID" value="KAL3770393.1"/>
    <property type="molecule type" value="Genomic_DNA"/>
</dbReference>
<feature type="region of interest" description="Disordered" evidence="1">
    <location>
        <begin position="109"/>
        <end position="137"/>
    </location>
</feature>
<organism evidence="2 3">
    <name type="scientific">Cyclotella atomus</name>
    <dbReference type="NCBI Taxonomy" id="382360"/>
    <lineage>
        <taxon>Eukaryota</taxon>
        <taxon>Sar</taxon>
        <taxon>Stramenopiles</taxon>
        <taxon>Ochrophyta</taxon>
        <taxon>Bacillariophyta</taxon>
        <taxon>Coscinodiscophyceae</taxon>
        <taxon>Thalassiosirophycidae</taxon>
        <taxon>Stephanodiscales</taxon>
        <taxon>Stephanodiscaceae</taxon>
        <taxon>Cyclotella</taxon>
    </lineage>
</organism>
<gene>
    <name evidence="2" type="ORF">ACHAWO_006382</name>
</gene>
<dbReference type="Proteomes" id="UP001530400">
    <property type="component" value="Unassembled WGS sequence"/>
</dbReference>
<evidence type="ECO:0000313" key="3">
    <source>
        <dbReference type="Proteomes" id="UP001530400"/>
    </source>
</evidence>
<dbReference type="Gene3D" id="3.40.50.300">
    <property type="entry name" value="P-loop containing nucleotide triphosphate hydrolases"/>
    <property type="match status" value="1"/>
</dbReference>
<evidence type="ECO:0008006" key="4">
    <source>
        <dbReference type="Google" id="ProtNLM"/>
    </source>
</evidence>
<feature type="compositionally biased region" description="Low complexity" evidence="1">
    <location>
        <begin position="41"/>
        <end position="50"/>
    </location>
</feature>
<accession>A0ABD3N4Z0</accession>
<feature type="compositionally biased region" description="Basic and acidic residues" evidence="1">
    <location>
        <begin position="109"/>
        <end position="134"/>
    </location>
</feature>
<feature type="region of interest" description="Disordered" evidence="1">
    <location>
        <begin position="1"/>
        <end position="51"/>
    </location>
</feature>
<dbReference type="SUPFAM" id="SSF52540">
    <property type="entry name" value="P-loop containing nucleoside triphosphate hydrolases"/>
    <property type="match status" value="1"/>
</dbReference>
<protein>
    <recommendedName>
        <fullName evidence="4">AAA+ ATPase domain-containing protein</fullName>
    </recommendedName>
</protein>
<name>A0ABD3N4Z0_9STRA</name>
<reference evidence="2 3" key="1">
    <citation type="submission" date="2024-10" db="EMBL/GenBank/DDBJ databases">
        <title>Updated reference genomes for cyclostephanoid diatoms.</title>
        <authorList>
            <person name="Roberts W.R."/>
            <person name="Alverson A.J."/>
        </authorList>
    </citation>
    <scope>NUCLEOTIDE SEQUENCE [LARGE SCALE GENOMIC DNA]</scope>
    <source>
        <strain evidence="2 3">AJA010-31</strain>
    </source>
</reference>
<proteinExistence type="predicted"/>